<dbReference type="AlphaFoldDB" id="A0A6G8PW27"/>
<organism evidence="2 3">
    <name type="scientific">Rubrobacter marinus</name>
    <dbReference type="NCBI Taxonomy" id="2653852"/>
    <lineage>
        <taxon>Bacteria</taxon>
        <taxon>Bacillati</taxon>
        <taxon>Actinomycetota</taxon>
        <taxon>Rubrobacteria</taxon>
        <taxon>Rubrobacterales</taxon>
        <taxon>Rubrobacteraceae</taxon>
        <taxon>Rubrobacter</taxon>
    </lineage>
</organism>
<dbReference type="Proteomes" id="UP000502706">
    <property type="component" value="Chromosome"/>
</dbReference>
<evidence type="ECO:0000313" key="3">
    <source>
        <dbReference type="Proteomes" id="UP000502706"/>
    </source>
</evidence>
<sequence length="102" mass="10316">MEGTTGVDRAFIGRALCICGLMLAVVGAYFVSMATEAVGIALGVAGYYLGARTLGSATILLCTAALFVGLLVGQGFVPGPYDGDADGVKESIQDPLPPGYPD</sequence>
<proteinExistence type="predicted"/>
<keyword evidence="1" id="KW-1133">Transmembrane helix</keyword>
<keyword evidence="1" id="KW-0472">Membrane</keyword>
<protein>
    <submittedName>
        <fullName evidence="2">Uncharacterized protein</fullName>
    </submittedName>
</protein>
<dbReference type="EMBL" id="CP045121">
    <property type="protein sequence ID" value="QIN78375.1"/>
    <property type="molecule type" value="Genomic_DNA"/>
</dbReference>
<name>A0A6G8PW27_9ACTN</name>
<feature type="transmembrane region" description="Helical" evidence="1">
    <location>
        <begin position="51"/>
        <end position="72"/>
    </location>
</feature>
<keyword evidence="3" id="KW-1185">Reference proteome</keyword>
<accession>A0A6G8PW27</accession>
<feature type="transmembrane region" description="Helical" evidence="1">
    <location>
        <begin position="12"/>
        <end position="31"/>
    </location>
</feature>
<evidence type="ECO:0000256" key="1">
    <source>
        <dbReference type="SAM" id="Phobius"/>
    </source>
</evidence>
<gene>
    <name evidence="2" type="ORF">GBA65_07380</name>
</gene>
<dbReference type="RefSeq" id="WP_166396050.1">
    <property type="nucleotide sequence ID" value="NZ_CP045121.1"/>
</dbReference>
<dbReference type="KEGG" id="rmar:GBA65_07380"/>
<evidence type="ECO:0000313" key="2">
    <source>
        <dbReference type="EMBL" id="QIN78375.1"/>
    </source>
</evidence>
<reference evidence="2 3" key="1">
    <citation type="submission" date="2019-10" db="EMBL/GenBank/DDBJ databases">
        <title>Rubrobacter sp nov SCSIO 52915 isolated from a deep-sea sediment in the South China Sea.</title>
        <authorList>
            <person name="Chen R.W."/>
        </authorList>
    </citation>
    <scope>NUCLEOTIDE SEQUENCE [LARGE SCALE GENOMIC DNA]</scope>
    <source>
        <strain evidence="2 3">SCSIO 52915</strain>
    </source>
</reference>
<keyword evidence="1" id="KW-0812">Transmembrane</keyword>